<accession>A0A369XUM7</accession>
<organism evidence="7 8">
    <name type="scientific">Candidatus Accumulibacter meliphilus</name>
    <dbReference type="NCBI Taxonomy" id="2211374"/>
    <lineage>
        <taxon>Bacteria</taxon>
        <taxon>Pseudomonadati</taxon>
        <taxon>Pseudomonadota</taxon>
        <taxon>Betaproteobacteria</taxon>
        <taxon>Candidatus Accumulibacter</taxon>
    </lineage>
</organism>
<proteinExistence type="predicted"/>
<dbReference type="InterPro" id="IPR037682">
    <property type="entry name" value="TonB_C"/>
</dbReference>
<dbReference type="EMBL" id="QPGA01000011">
    <property type="protein sequence ID" value="RDE51078.1"/>
    <property type="molecule type" value="Genomic_DNA"/>
</dbReference>
<dbReference type="InterPro" id="IPR006260">
    <property type="entry name" value="TonB/TolA_C"/>
</dbReference>
<feature type="region of interest" description="Disordered" evidence="5">
    <location>
        <begin position="71"/>
        <end position="134"/>
    </location>
</feature>
<evidence type="ECO:0000256" key="3">
    <source>
        <dbReference type="ARBA" id="ARBA00022989"/>
    </source>
</evidence>
<dbReference type="SUPFAM" id="SSF74653">
    <property type="entry name" value="TolA/TonB C-terminal domain"/>
    <property type="match status" value="1"/>
</dbReference>
<dbReference type="Proteomes" id="UP000253831">
    <property type="component" value="Unassembled WGS sequence"/>
</dbReference>
<dbReference type="NCBIfam" id="TIGR01352">
    <property type="entry name" value="tonB_Cterm"/>
    <property type="match status" value="1"/>
</dbReference>
<comment type="caution">
    <text evidence="7">The sequence shown here is derived from an EMBL/GenBank/DDBJ whole genome shotgun (WGS) entry which is preliminary data.</text>
</comment>
<keyword evidence="2" id="KW-0812">Transmembrane</keyword>
<sequence length="286" mass="28660">MDFLISVFSGSLAGWPKWQQLGLALGLSLALHLGGLAALRCVFGAAADVASLPAAGRAATAISAVLRAPLQEPGREGPQPASAAPASRAAEEVHTAGAAAGSEAISAGSARSVGRDSGANAGASKAPSPPRVSADGLAARGQRLLAASAPSYPVQPLPAELSAGPRYFRRSELTVAAVPLDEPAIEPPDDSTGHALPGGKVVLRVFLAADGAVDRVEVASSSLPPAYDEAAVAAFSRVRFRPGEIQGVAVSSESRFEVGFDAGDPGSSHASDRHGLSPATRAAAQK</sequence>
<feature type="compositionally biased region" description="Low complexity" evidence="5">
    <location>
        <begin position="95"/>
        <end position="110"/>
    </location>
</feature>
<feature type="region of interest" description="Disordered" evidence="5">
    <location>
        <begin position="259"/>
        <end position="286"/>
    </location>
</feature>
<keyword evidence="3" id="KW-1133">Transmembrane helix</keyword>
<evidence type="ECO:0000313" key="7">
    <source>
        <dbReference type="EMBL" id="RDE51078.1"/>
    </source>
</evidence>
<evidence type="ECO:0000256" key="2">
    <source>
        <dbReference type="ARBA" id="ARBA00022692"/>
    </source>
</evidence>
<evidence type="ECO:0000256" key="1">
    <source>
        <dbReference type="ARBA" id="ARBA00004167"/>
    </source>
</evidence>
<evidence type="ECO:0000259" key="6">
    <source>
        <dbReference type="Pfam" id="PF03544"/>
    </source>
</evidence>
<evidence type="ECO:0000313" key="8">
    <source>
        <dbReference type="Proteomes" id="UP000253831"/>
    </source>
</evidence>
<name>A0A369XUM7_9PROT</name>
<gene>
    <name evidence="7" type="ORF">DVS81_08010</name>
</gene>
<reference evidence="7 8" key="1">
    <citation type="submission" date="2018-05" db="EMBL/GenBank/DDBJ databases">
        <title>Integrated omic analyses show evidence that a Ca. Accumulibacter phosphatis strain performs denitrification under micro-aerobic conditions.</title>
        <authorList>
            <person name="Camejo P.Y."/>
            <person name="Katherine M.D."/>
            <person name="Daniel N.R."/>
        </authorList>
    </citation>
    <scope>NUCLEOTIDE SEQUENCE [LARGE SCALE GENOMIC DNA]</scope>
    <source>
        <strain evidence="7">UW-LDO-IC</strain>
    </source>
</reference>
<dbReference type="Pfam" id="PF03544">
    <property type="entry name" value="TonB_C"/>
    <property type="match status" value="1"/>
</dbReference>
<feature type="domain" description="TonB C-terminal" evidence="6">
    <location>
        <begin position="199"/>
        <end position="260"/>
    </location>
</feature>
<dbReference type="GO" id="GO:0055085">
    <property type="term" value="P:transmembrane transport"/>
    <property type="evidence" value="ECO:0007669"/>
    <property type="project" value="InterPro"/>
</dbReference>
<evidence type="ECO:0000256" key="4">
    <source>
        <dbReference type="ARBA" id="ARBA00023136"/>
    </source>
</evidence>
<comment type="subcellular location">
    <subcellularLocation>
        <location evidence="1">Membrane</location>
        <topology evidence="1">Single-pass membrane protein</topology>
    </subcellularLocation>
</comment>
<dbReference type="AlphaFoldDB" id="A0A369XUM7"/>
<protein>
    <submittedName>
        <fullName evidence="7">TonB family protein</fullName>
    </submittedName>
</protein>
<keyword evidence="4" id="KW-0472">Membrane</keyword>
<dbReference type="GO" id="GO:0016020">
    <property type="term" value="C:membrane"/>
    <property type="evidence" value="ECO:0007669"/>
    <property type="project" value="UniProtKB-SubCell"/>
</dbReference>
<evidence type="ECO:0000256" key="5">
    <source>
        <dbReference type="SAM" id="MobiDB-lite"/>
    </source>
</evidence>
<dbReference type="Gene3D" id="3.30.1150.10">
    <property type="match status" value="1"/>
</dbReference>